<accession>A0A8E2JBN8</accession>
<evidence type="ECO:0000259" key="5">
    <source>
        <dbReference type="Pfam" id="PF21486"/>
    </source>
</evidence>
<dbReference type="EMBL" id="KV745189">
    <property type="protein sequence ID" value="OCK76685.1"/>
    <property type="molecule type" value="Genomic_DNA"/>
</dbReference>
<dbReference type="OrthoDB" id="67716at2759"/>
<name>A0A8E2JBN8_9PEZI</name>
<reference evidence="7 8" key="1">
    <citation type="journal article" date="2016" name="Nat. Commun.">
        <title>Ectomycorrhizal ecology is imprinted in the genome of the dominant symbiotic fungus Cenococcum geophilum.</title>
        <authorList>
            <consortium name="DOE Joint Genome Institute"/>
            <person name="Peter M."/>
            <person name="Kohler A."/>
            <person name="Ohm R.A."/>
            <person name="Kuo A."/>
            <person name="Krutzmann J."/>
            <person name="Morin E."/>
            <person name="Arend M."/>
            <person name="Barry K.W."/>
            <person name="Binder M."/>
            <person name="Choi C."/>
            <person name="Clum A."/>
            <person name="Copeland A."/>
            <person name="Grisel N."/>
            <person name="Haridas S."/>
            <person name="Kipfer T."/>
            <person name="LaButti K."/>
            <person name="Lindquist E."/>
            <person name="Lipzen A."/>
            <person name="Maire R."/>
            <person name="Meier B."/>
            <person name="Mihaltcheva S."/>
            <person name="Molinier V."/>
            <person name="Murat C."/>
            <person name="Poggeler S."/>
            <person name="Quandt C.A."/>
            <person name="Sperisen C."/>
            <person name="Tritt A."/>
            <person name="Tisserant E."/>
            <person name="Crous P.W."/>
            <person name="Henrissat B."/>
            <person name="Nehls U."/>
            <person name="Egli S."/>
            <person name="Spatafora J.W."/>
            <person name="Grigoriev I.V."/>
            <person name="Martin F.M."/>
        </authorList>
    </citation>
    <scope>NUCLEOTIDE SEQUENCE [LARGE SCALE GENOMIC DNA]</scope>
    <source>
        <strain evidence="7 8">CBS 459.81</strain>
    </source>
</reference>
<feature type="domain" description="Nucleoporin nup120-like HEAT repeat" evidence="6">
    <location>
        <begin position="884"/>
        <end position="1049"/>
    </location>
</feature>
<gene>
    <name evidence="7" type="ORF">K432DRAFT_305825</name>
</gene>
<evidence type="ECO:0000256" key="2">
    <source>
        <dbReference type="ARBA" id="ARBA00022448"/>
    </source>
</evidence>
<evidence type="ECO:0000259" key="4">
    <source>
        <dbReference type="Pfam" id="PF11715"/>
    </source>
</evidence>
<sequence>MANTDILYLHKEARLNLEPAFPGSTIAISLPNPTTSTFLARPQQKRTIVTEKYIDQDEDSFARRHLASEASIYFRRIHKYPRTFLWRILDDRKVLEIQSIDLSQDYDSVGEANLTLLLSFPEAIRPFGVAFAEPEDGDALNAFVLTTSNYLYTLNLHRDFFIRPAATEIEAGDWCKTFLQPQFGIHAHAPYRLVATSANELLISQIDGGVMRMWRKPGDDGSVWQNIGYRENNWSLKSLVAWKGNSTVRFNNCDLQPPSAAAIDLSPDGNHIFTVCLNHTLRAWNVSTGKSGLQTDLLGENDRDPQKASQYFIGPAQPTLMKIVNIQGGMDGALYYVVTYSPKRHQFKFWGIKDADDTALGISDVQPYVNFIPPVDELMDTTVWNLEEFHVKATPGWRATEIWIRARSGPSSKIYSIKFDLHDDEKNLEKIWKNEWISVDSGPLTVEGLRLNPANPGELDSVDTMIHNPSVTDRWLDFLFFPGRFTVATLETALYVYRKGLGEKGNAQFNSKAALKERLCVAISSNIALRWAKDAIMDQDEFESQLGAQWQMFYGLVKDLHKRRGETLSLVYDHNDDTPWLLLSDYVSPIRKCSEVEILCANRSILTTQNKPAEPLRRALENNDSQDIAKLLNGAYLFRKSFPALFKHQFDHAINHEILQSQLLSVPARIEAIDQSTSLCAQVTDEDLTRLADGLGLDFEDLTNELFFKALQRLGQEEQGRSKLKKQVTRFGLNALTRMSQELLEFHTEILLDLLVLVIFMSLDIAKDELSDEFEASELFVDIINQLKDYSVLKWLASTVWSRPVPTGPSSDKAFQSLKDCSNAPSGLLLSSQTVLEGICGKNSFDFSMPRVSQPEVLTYWARIWTSEPFRNQDYANVVNDVIGVLLSQKEFDLASDFSKFLPESNWGMYLRGRLCIARGEYTLAATYFKRAAYKLGLGMFSIDTCDSINLLSLDERDCFSEGLSRYYQHVLSLFEKAKAQSFTAEFAKLGLQSLTGEELDEVKTDLLSRLFSASIQTSRFDDAYSALTRYTDPSLRKSALATIITTMVAQSRGPALLKFPFVNLYSEVDNVLSSLCQKTLNLASGPPYHKILYSFRISRNDFRGAASILYERLQRLQTTSSKVHSPEDESLTQAYLMLINTLASVQPDQAWILAEQRVDESAMTWGIGKAKGILKRRVVTLDDLRNEYQKELDRIAAIENGQFAFAGGDEMDFL</sequence>
<keyword evidence="3" id="KW-0539">Nucleus</keyword>
<evidence type="ECO:0000313" key="8">
    <source>
        <dbReference type="Proteomes" id="UP000250266"/>
    </source>
</evidence>
<dbReference type="Proteomes" id="UP000250266">
    <property type="component" value="Unassembled WGS sequence"/>
</dbReference>
<keyword evidence="2" id="KW-0813">Transport</keyword>
<proteinExistence type="predicted"/>
<keyword evidence="8" id="KW-1185">Reference proteome</keyword>
<feature type="domain" description="Nucleoporin Nup120/160 beta-propeller" evidence="4">
    <location>
        <begin position="82"/>
        <end position="597"/>
    </location>
</feature>
<organism evidence="7 8">
    <name type="scientific">Lepidopterella palustris CBS 459.81</name>
    <dbReference type="NCBI Taxonomy" id="1314670"/>
    <lineage>
        <taxon>Eukaryota</taxon>
        <taxon>Fungi</taxon>
        <taxon>Dikarya</taxon>
        <taxon>Ascomycota</taxon>
        <taxon>Pezizomycotina</taxon>
        <taxon>Dothideomycetes</taxon>
        <taxon>Pleosporomycetidae</taxon>
        <taxon>Mytilinidiales</taxon>
        <taxon>Argynnaceae</taxon>
        <taxon>Lepidopterella</taxon>
    </lineage>
</organism>
<evidence type="ECO:0000259" key="6">
    <source>
        <dbReference type="Pfam" id="PF23300"/>
    </source>
</evidence>
<feature type="domain" description="Nucleoporin Nup120 helical" evidence="5">
    <location>
        <begin position="655"/>
        <end position="782"/>
    </location>
</feature>
<evidence type="ECO:0000256" key="3">
    <source>
        <dbReference type="ARBA" id="ARBA00023242"/>
    </source>
</evidence>
<dbReference type="InterPro" id="IPR048884">
    <property type="entry name" value="Nup120_helical"/>
</dbReference>
<dbReference type="InterPro" id="IPR059141">
    <property type="entry name" value="Beta-prop_Nup120_160"/>
</dbReference>
<dbReference type="Pfam" id="PF23300">
    <property type="entry name" value="HEAT_Nup120"/>
    <property type="match status" value="1"/>
</dbReference>
<dbReference type="InterPro" id="IPR056548">
    <property type="entry name" value="HEAT_Nup120"/>
</dbReference>
<protein>
    <submittedName>
        <fullName evidence="7">Uncharacterized protein</fullName>
    </submittedName>
</protein>
<dbReference type="GO" id="GO:0017056">
    <property type="term" value="F:structural constituent of nuclear pore"/>
    <property type="evidence" value="ECO:0007669"/>
    <property type="project" value="TreeGrafter"/>
</dbReference>
<dbReference type="PANTHER" id="PTHR21286:SF0">
    <property type="entry name" value="NUCLEAR PORE COMPLEX PROTEIN NUP160"/>
    <property type="match status" value="1"/>
</dbReference>
<dbReference type="Pfam" id="PF11715">
    <property type="entry name" value="Beta-prop_Nup120_160"/>
    <property type="match status" value="1"/>
</dbReference>
<evidence type="ECO:0000313" key="7">
    <source>
        <dbReference type="EMBL" id="OCK76685.1"/>
    </source>
</evidence>
<dbReference type="Pfam" id="PF21486">
    <property type="entry name" value="NUP120_helical"/>
    <property type="match status" value="1"/>
</dbReference>
<dbReference type="SUPFAM" id="SSF50998">
    <property type="entry name" value="Quinoprotein alcohol dehydrogenase-like"/>
    <property type="match status" value="1"/>
</dbReference>
<dbReference type="InterPro" id="IPR021717">
    <property type="entry name" value="Nucleoporin_Nup160"/>
</dbReference>
<dbReference type="PANTHER" id="PTHR21286">
    <property type="entry name" value="NUCLEAR PORE COMPLEX PROTEIN NUP160"/>
    <property type="match status" value="1"/>
</dbReference>
<dbReference type="AlphaFoldDB" id="A0A8E2JBN8"/>
<evidence type="ECO:0000256" key="1">
    <source>
        <dbReference type="ARBA" id="ARBA00004123"/>
    </source>
</evidence>
<dbReference type="InterPro" id="IPR011047">
    <property type="entry name" value="Quinoprotein_ADH-like_sf"/>
</dbReference>
<comment type="subcellular location">
    <subcellularLocation>
        <location evidence="1">Nucleus</location>
    </subcellularLocation>
</comment>
<dbReference type="GO" id="GO:0005643">
    <property type="term" value="C:nuclear pore"/>
    <property type="evidence" value="ECO:0007669"/>
    <property type="project" value="TreeGrafter"/>
</dbReference>